<dbReference type="EMBL" id="AMCI01000941">
    <property type="protein sequence ID" value="EJX07205.1"/>
    <property type="molecule type" value="Genomic_DNA"/>
</dbReference>
<protein>
    <submittedName>
        <fullName evidence="1">Uncharacterized protein</fullName>
    </submittedName>
</protein>
<dbReference type="AlphaFoldDB" id="J9H1C9"/>
<accession>J9H1C9</accession>
<reference evidence="1" key="1">
    <citation type="journal article" date="2012" name="PLoS ONE">
        <title>Gene sets for utilization of primary and secondary nutrition supplies in the distal gut of endangered iberian lynx.</title>
        <authorList>
            <person name="Alcaide M."/>
            <person name="Messina E."/>
            <person name="Richter M."/>
            <person name="Bargiela R."/>
            <person name="Peplies J."/>
            <person name="Huws S.A."/>
            <person name="Newbold C.J."/>
            <person name="Golyshin P.N."/>
            <person name="Simon M.A."/>
            <person name="Lopez G."/>
            <person name="Yakimov M.M."/>
            <person name="Ferrer M."/>
        </authorList>
    </citation>
    <scope>NUCLEOTIDE SEQUENCE</scope>
</reference>
<sequence>MIYGLVPANRAYQDAKADLQAMKNSLPKSQISQYFDQQYLHYQRLYGTDTDNKIVRYLRWVGLAPLYDGSYNGLLQGNLGWSYELKKPVLEVIKDPMINTIQN</sequence>
<organism evidence="1">
    <name type="scientific">gut metagenome</name>
    <dbReference type="NCBI Taxonomy" id="749906"/>
    <lineage>
        <taxon>unclassified sequences</taxon>
        <taxon>metagenomes</taxon>
        <taxon>organismal metagenomes</taxon>
    </lineage>
</organism>
<name>J9H1C9_9ZZZZ</name>
<proteinExistence type="predicted"/>
<gene>
    <name evidence="1" type="ORF">EVA_04685</name>
</gene>
<comment type="caution">
    <text evidence="1">The sequence shown here is derived from an EMBL/GenBank/DDBJ whole genome shotgun (WGS) entry which is preliminary data.</text>
</comment>
<evidence type="ECO:0000313" key="1">
    <source>
        <dbReference type="EMBL" id="EJX07205.1"/>
    </source>
</evidence>